<feature type="transmembrane region" description="Helical" evidence="7">
    <location>
        <begin position="6"/>
        <end position="35"/>
    </location>
</feature>
<dbReference type="GO" id="GO:0005886">
    <property type="term" value="C:plasma membrane"/>
    <property type="evidence" value="ECO:0007669"/>
    <property type="project" value="UniProtKB-SubCell"/>
</dbReference>
<evidence type="ECO:0000313" key="9">
    <source>
        <dbReference type="Proteomes" id="UP000076852"/>
    </source>
</evidence>
<evidence type="ECO:0000256" key="2">
    <source>
        <dbReference type="ARBA" id="ARBA00007543"/>
    </source>
</evidence>
<dbReference type="OrthoDB" id="9776710at2"/>
<dbReference type="Proteomes" id="UP000076852">
    <property type="component" value="Chromosome 2"/>
</dbReference>
<reference evidence="8 9" key="1">
    <citation type="journal article" date="2016" name="Gene">
        <title>PacBio SMRT assembly of a complex multi-replicon genome reveals chlorocatechol degradative operon in a region of genome plasticity.</title>
        <authorList>
            <person name="Ricker N."/>
            <person name="Shen S.Y."/>
            <person name="Goordial J."/>
            <person name="Jin S."/>
            <person name="Fulthorpe R.R."/>
        </authorList>
    </citation>
    <scope>NUCLEOTIDE SEQUENCE [LARGE SCALE GENOMIC DNA]</scope>
    <source>
        <strain evidence="8 9">OLGA172</strain>
    </source>
</reference>
<dbReference type="AlphaFoldDB" id="A0A167WG44"/>
<evidence type="ECO:0000256" key="7">
    <source>
        <dbReference type="SAM" id="Phobius"/>
    </source>
</evidence>
<dbReference type="InterPro" id="IPR003317">
    <property type="entry name" value="Cyt-d_oxidase_su2"/>
</dbReference>
<feature type="transmembrane region" description="Helical" evidence="7">
    <location>
        <begin position="155"/>
        <end position="178"/>
    </location>
</feature>
<dbReference type="RefSeq" id="WP_063499734.1">
    <property type="nucleotide sequence ID" value="NZ_CP014579.1"/>
</dbReference>
<protein>
    <submittedName>
        <fullName evidence="8">Ubiquinol oxidase subunit II</fullName>
    </submittedName>
</protein>
<comment type="similarity">
    <text evidence="2">Belongs to the cytochrome ubiquinol oxidase subunit 2 family.</text>
</comment>
<comment type="subcellular location">
    <subcellularLocation>
        <location evidence="1">Cell membrane</location>
        <topology evidence="1">Multi-pass membrane protein</topology>
    </subcellularLocation>
</comment>
<keyword evidence="9" id="KW-1185">Reference proteome</keyword>
<gene>
    <name evidence="8" type="ORF">AYM40_30375</name>
</gene>
<dbReference type="GO" id="GO:0019646">
    <property type="term" value="P:aerobic electron transport chain"/>
    <property type="evidence" value="ECO:0007669"/>
    <property type="project" value="TreeGrafter"/>
</dbReference>
<evidence type="ECO:0000256" key="4">
    <source>
        <dbReference type="ARBA" id="ARBA00022692"/>
    </source>
</evidence>
<dbReference type="STRING" id="1804984.AYM40_30375"/>
<dbReference type="NCBIfam" id="TIGR00203">
    <property type="entry name" value="cydB"/>
    <property type="match status" value="1"/>
</dbReference>
<dbReference type="GO" id="GO:0070069">
    <property type="term" value="C:cytochrome complex"/>
    <property type="evidence" value="ECO:0007669"/>
    <property type="project" value="TreeGrafter"/>
</dbReference>
<organism evidence="8 9">
    <name type="scientific">Paraburkholderia phytofirmans OLGA172</name>
    <dbReference type="NCBI Taxonomy" id="1417228"/>
    <lineage>
        <taxon>Bacteria</taxon>
        <taxon>Pseudomonadati</taxon>
        <taxon>Pseudomonadota</taxon>
        <taxon>Betaproteobacteria</taxon>
        <taxon>Burkholderiales</taxon>
        <taxon>Burkholderiaceae</taxon>
        <taxon>Paraburkholderia</taxon>
    </lineage>
</organism>
<feature type="transmembrane region" description="Helical" evidence="7">
    <location>
        <begin position="111"/>
        <end position="135"/>
    </location>
</feature>
<dbReference type="Pfam" id="PF02322">
    <property type="entry name" value="Cyt_bd_oxida_II"/>
    <property type="match status" value="1"/>
</dbReference>
<dbReference type="PANTHER" id="PTHR43141:SF4">
    <property type="entry name" value="CYTOCHROME BD2 SUBUNIT II"/>
    <property type="match status" value="1"/>
</dbReference>
<dbReference type="PANTHER" id="PTHR43141">
    <property type="entry name" value="CYTOCHROME BD2 SUBUNIT II"/>
    <property type="match status" value="1"/>
</dbReference>
<proteinExistence type="inferred from homology"/>
<dbReference type="EMBL" id="CP014579">
    <property type="protein sequence ID" value="ANB76513.1"/>
    <property type="molecule type" value="Genomic_DNA"/>
</dbReference>
<feature type="transmembrane region" description="Helical" evidence="7">
    <location>
        <begin position="221"/>
        <end position="245"/>
    </location>
</feature>
<keyword evidence="3" id="KW-1003">Cell membrane</keyword>
<evidence type="ECO:0000256" key="5">
    <source>
        <dbReference type="ARBA" id="ARBA00022989"/>
    </source>
</evidence>
<evidence type="ECO:0000313" key="8">
    <source>
        <dbReference type="EMBL" id="ANB76513.1"/>
    </source>
</evidence>
<keyword evidence="5 7" id="KW-1133">Transmembrane helix</keyword>
<feature type="transmembrane region" description="Helical" evidence="7">
    <location>
        <begin position="80"/>
        <end position="99"/>
    </location>
</feature>
<dbReference type="GO" id="GO:0009055">
    <property type="term" value="F:electron transfer activity"/>
    <property type="evidence" value="ECO:0007669"/>
    <property type="project" value="TreeGrafter"/>
</dbReference>
<feature type="transmembrane region" description="Helical" evidence="7">
    <location>
        <begin position="298"/>
        <end position="321"/>
    </location>
</feature>
<dbReference type="GO" id="GO:0016682">
    <property type="term" value="F:oxidoreductase activity, acting on diphenols and related substances as donors, oxygen as acceptor"/>
    <property type="evidence" value="ECO:0007669"/>
    <property type="project" value="TreeGrafter"/>
</dbReference>
<sequence>MTITVIWAAIIALGLFMYVALDGFDLGVGMIFPFFPDDDERDLMMHSLAPIWDGNETWLVLGGAALFAAFPVVYSVALSALYLPIIFMLICLIFRGVSFEVRGKAGRTKNLWSLAFTLGSAGASLFQGIILGAYLQGIPVKDLTFSGDAFFWLTPFSLLSGFGLMITYCLLGCCWLVMKMQGNLRERLRALVWPLTIVLLLFMAAVSIWTPLSNVSIAKRWFSDSLLFLLIPIPVLVAVTAFSIFASVRKHHDALPFVLALGLVLLGYMGLLVSVWPYAIPDSLTLWEAAAPIESQRFALYGAVIIIPIIIAYTTAGYWVFRGKTDTPESPYH</sequence>
<evidence type="ECO:0000256" key="3">
    <source>
        <dbReference type="ARBA" id="ARBA00022475"/>
    </source>
</evidence>
<dbReference type="KEGG" id="buz:AYM40_30375"/>
<feature type="transmembrane region" description="Helical" evidence="7">
    <location>
        <begin position="190"/>
        <end position="209"/>
    </location>
</feature>
<keyword evidence="4 7" id="KW-0812">Transmembrane</keyword>
<keyword evidence="6 7" id="KW-0472">Membrane</keyword>
<accession>A0A167WG44</accession>
<evidence type="ECO:0000256" key="6">
    <source>
        <dbReference type="ARBA" id="ARBA00023136"/>
    </source>
</evidence>
<name>A0A167WG44_9BURK</name>
<evidence type="ECO:0000256" key="1">
    <source>
        <dbReference type="ARBA" id="ARBA00004651"/>
    </source>
</evidence>
<feature type="transmembrane region" description="Helical" evidence="7">
    <location>
        <begin position="257"/>
        <end position="278"/>
    </location>
</feature>